<proteinExistence type="predicted"/>
<evidence type="ECO:0000313" key="2">
    <source>
        <dbReference type="EMBL" id="CAB1452829.1"/>
    </source>
</evidence>
<comment type="caution">
    <text evidence="2">The sequence shown here is derived from an EMBL/GenBank/DDBJ whole genome shotgun (WGS) entry which is preliminary data.</text>
</comment>
<dbReference type="EMBL" id="CADEAL010004145">
    <property type="protein sequence ID" value="CAB1452829.1"/>
    <property type="molecule type" value="Genomic_DNA"/>
</dbReference>
<evidence type="ECO:0000313" key="3">
    <source>
        <dbReference type="Proteomes" id="UP001153269"/>
    </source>
</evidence>
<protein>
    <submittedName>
        <fullName evidence="2">Uncharacterized protein</fullName>
    </submittedName>
</protein>
<feature type="region of interest" description="Disordered" evidence="1">
    <location>
        <begin position="63"/>
        <end position="99"/>
    </location>
</feature>
<gene>
    <name evidence="2" type="ORF">PLEPLA_LOCUS40579</name>
</gene>
<sequence>MAKFVLAGQTDCPYYAKAELLADALQRCLPNFSIHKISILPDDWKEWLDTTCKTNNWETRGFPSGLEGAGGARGQRDAPRGASVTSCSTVRNTTTSRLT</sequence>
<dbReference type="Proteomes" id="UP001153269">
    <property type="component" value="Unassembled WGS sequence"/>
</dbReference>
<organism evidence="2 3">
    <name type="scientific">Pleuronectes platessa</name>
    <name type="common">European plaice</name>
    <dbReference type="NCBI Taxonomy" id="8262"/>
    <lineage>
        <taxon>Eukaryota</taxon>
        <taxon>Metazoa</taxon>
        <taxon>Chordata</taxon>
        <taxon>Craniata</taxon>
        <taxon>Vertebrata</taxon>
        <taxon>Euteleostomi</taxon>
        <taxon>Actinopterygii</taxon>
        <taxon>Neopterygii</taxon>
        <taxon>Teleostei</taxon>
        <taxon>Neoteleostei</taxon>
        <taxon>Acanthomorphata</taxon>
        <taxon>Carangaria</taxon>
        <taxon>Pleuronectiformes</taxon>
        <taxon>Pleuronectoidei</taxon>
        <taxon>Pleuronectidae</taxon>
        <taxon>Pleuronectes</taxon>
    </lineage>
</organism>
<dbReference type="AlphaFoldDB" id="A0A9N7VNL7"/>
<accession>A0A9N7VNL7</accession>
<keyword evidence="3" id="KW-1185">Reference proteome</keyword>
<reference evidence="2" key="1">
    <citation type="submission" date="2020-03" db="EMBL/GenBank/DDBJ databases">
        <authorList>
            <person name="Weist P."/>
        </authorList>
    </citation>
    <scope>NUCLEOTIDE SEQUENCE</scope>
</reference>
<evidence type="ECO:0000256" key="1">
    <source>
        <dbReference type="SAM" id="MobiDB-lite"/>
    </source>
</evidence>
<name>A0A9N7VNL7_PLEPL</name>
<feature type="compositionally biased region" description="Polar residues" evidence="1">
    <location>
        <begin position="83"/>
        <end position="99"/>
    </location>
</feature>